<keyword evidence="2" id="KW-1185">Reference proteome</keyword>
<comment type="caution">
    <text evidence="1">The sequence shown here is derived from an EMBL/GenBank/DDBJ whole genome shotgun (WGS) entry which is preliminary data.</text>
</comment>
<gene>
    <name evidence="1" type="ORF">OWV82_002333</name>
</gene>
<evidence type="ECO:0000313" key="1">
    <source>
        <dbReference type="EMBL" id="KAJ4729569.1"/>
    </source>
</evidence>
<accession>A0ACC1Z2U2</accession>
<sequence length="503" mass="56169">MSIKVIVSMLGKESDLGKVDSKNFTLNELVKKLRGVCGMKIELVDDVRLYVRLPGGNEVSEIRMDAELDGIITLFEELGEDTLCLRVERAINAQGSDEEELNDYIDYVKNRAANHMGDDHVKVGVNLGQNEQDNYFATGYTQRETNDDDDEGIKDGAKAFTYDVRADADDEADDEADDANILLNYQINSFDSEESIGVDSDGDLGDESGELWSGAGDNNGSVQESASSESEEDVSSRYWNSIKGGIRAANHVNNIMLLPPSVLKKMANADKNSRFLDIIDGPSPLFEVLEGSAHYVVNLDSKVCGCGAWQLFGYLCKHAMKVLNYMRMPSVDSVHYFLTQEYYLRTYAHRIIPIPDEPLWPKIDNIEQLHPPLVKRKAGRPKLRKRKGVDEVVGCSKKSVAIRCSACKQLGHNKRTCRLASCSSSIQEKTTYRHNNQVNGLNFLGKCFGDKDTLKSKQVFCMCSLVFEVFAVEMIFEVFTVQMVFKVFIVEMCVIDVASITSI</sequence>
<organism evidence="1 2">
    <name type="scientific">Melia azedarach</name>
    <name type="common">Chinaberry tree</name>
    <dbReference type="NCBI Taxonomy" id="155640"/>
    <lineage>
        <taxon>Eukaryota</taxon>
        <taxon>Viridiplantae</taxon>
        <taxon>Streptophyta</taxon>
        <taxon>Embryophyta</taxon>
        <taxon>Tracheophyta</taxon>
        <taxon>Spermatophyta</taxon>
        <taxon>Magnoliopsida</taxon>
        <taxon>eudicotyledons</taxon>
        <taxon>Gunneridae</taxon>
        <taxon>Pentapetalae</taxon>
        <taxon>rosids</taxon>
        <taxon>malvids</taxon>
        <taxon>Sapindales</taxon>
        <taxon>Meliaceae</taxon>
        <taxon>Melia</taxon>
    </lineage>
</organism>
<dbReference type="EMBL" id="CM051394">
    <property type="protein sequence ID" value="KAJ4729569.1"/>
    <property type="molecule type" value="Genomic_DNA"/>
</dbReference>
<dbReference type="Proteomes" id="UP001164539">
    <property type="component" value="Chromosome 1"/>
</dbReference>
<evidence type="ECO:0000313" key="2">
    <source>
        <dbReference type="Proteomes" id="UP001164539"/>
    </source>
</evidence>
<name>A0ACC1Z2U2_MELAZ</name>
<reference evidence="1 2" key="1">
    <citation type="journal article" date="2023" name="Science">
        <title>Complex scaffold remodeling in plant triterpene biosynthesis.</title>
        <authorList>
            <person name="De La Pena R."/>
            <person name="Hodgson H."/>
            <person name="Liu J.C."/>
            <person name="Stephenson M.J."/>
            <person name="Martin A.C."/>
            <person name="Owen C."/>
            <person name="Harkess A."/>
            <person name="Leebens-Mack J."/>
            <person name="Jimenez L.E."/>
            <person name="Osbourn A."/>
            <person name="Sattely E.S."/>
        </authorList>
    </citation>
    <scope>NUCLEOTIDE SEQUENCE [LARGE SCALE GENOMIC DNA]</scope>
    <source>
        <strain evidence="2">cv. JPN11</strain>
        <tissue evidence="1">Leaf</tissue>
    </source>
</reference>
<protein>
    <submittedName>
        <fullName evidence="1">Zinc finger, PMZ-type</fullName>
    </submittedName>
</protein>
<proteinExistence type="predicted"/>